<organism evidence="1 2">
    <name type="scientific">Spiromyces aspiralis</name>
    <dbReference type="NCBI Taxonomy" id="68401"/>
    <lineage>
        <taxon>Eukaryota</taxon>
        <taxon>Fungi</taxon>
        <taxon>Fungi incertae sedis</taxon>
        <taxon>Zoopagomycota</taxon>
        <taxon>Kickxellomycotina</taxon>
        <taxon>Kickxellomycetes</taxon>
        <taxon>Kickxellales</taxon>
        <taxon>Kickxellaceae</taxon>
        <taxon>Spiromyces</taxon>
    </lineage>
</organism>
<keyword evidence="1" id="KW-0378">Hydrolase</keyword>
<proteinExistence type="predicted"/>
<dbReference type="Proteomes" id="UP001145114">
    <property type="component" value="Unassembled WGS sequence"/>
</dbReference>
<gene>
    <name evidence="1" type="primary">PTRHD1</name>
    <name evidence="1" type="ORF">EV182_000597</name>
</gene>
<comment type="caution">
    <text evidence="1">The sequence shown here is derived from an EMBL/GenBank/DDBJ whole genome shotgun (WGS) entry which is preliminary data.</text>
</comment>
<dbReference type="EMBL" id="JAMZIH010000034">
    <property type="protein sequence ID" value="KAJ1680144.1"/>
    <property type="molecule type" value="Genomic_DNA"/>
</dbReference>
<keyword evidence="2" id="KW-1185">Reference proteome</keyword>
<protein>
    <submittedName>
        <fullName evidence="1">Peptidyl-tRNA hydrolase domain-containing protein 1</fullName>
    </submittedName>
</protein>
<name>A0ACC1HUA8_9FUNG</name>
<reference evidence="1" key="1">
    <citation type="submission" date="2022-06" db="EMBL/GenBank/DDBJ databases">
        <title>Phylogenomic reconstructions and comparative analyses of Kickxellomycotina fungi.</title>
        <authorList>
            <person name="Reynolds N.K."/>
            <person name="Stajich J.E."/>
            <person name="Barry K."/>
            <person name="Grigoriev I.V."/>
            <person name="Crous P."/>
            <person name="Smith M.E."/>
        </authorList>
    </citation>
    <scope>NUCLEOTIDE SEQUENCE</scope>
    <source>
        <strain evidence="1">RSA 2271</strain>
    </source>
</reference>
<accession>A0ACC1HUA8</accession>
<evidence type="ECO:0000313" key="1">
    <source>
        <dbReference type="EMBL" id="KAJ1680144.1"/>
    </source>
</evidence>
<sequence>MARRKVKNEAALLSISESLTNINIPHHLWVEQPENIPTCLATVPILRSELGDALKKCTLMK</sequence>
<evidence type="ECO:0000313" key="2">
    <source>
        <dbReference type="Proteomes" id="UP001145114"/>
    </source>
</evidence>